<keyword evidence="1" id="KW-0472">Membrane</keyword>
<organism evidence="2 3">
    <name type="scientific">Lentzea flava</name>
    <dbReference type="NCBI Taxonomy" id="103732"/>
    <lineage>
        <taxon>Bacteria</taxon>
        <taxon>Bacillati</taxon>
        <taxon>Actinomycetota</taxon>
        <taxon>Actinomycetes</taxon>
        <taxon>Pseudonocardiales</taxon>
        <taxon>Pseudonocardiaceae</taxon>
        <taxon>Lentzea</taxon>
    </lineage>
</organism>
<reference evidence="3" key="1">
    <citation type="journal article" date="2019" name="Int. J. Syst. Evol. Microbiol.">
        <title>The Global Catalogue of Microorganisms (GCM) 10K type strain sequencing project: providing services to taxonomists for standard genome sequencing and annotation.</title>
        <authorList>
            <consortium name="The Broad Institute Genomics Platform"/>
            <consortium name="The Broad Institute Genome Sequencing Center for Infectious Disease"/>
            <person name="Wu L."/>
            <person name="Ma J."/>
        </authorList>
    </citation>
    <scope>NUCLEOTIDE SEQUENCE [LARGE SCALE GENOMIC DNA]</scope>
    <source>
        <strain evidence="3">JCM 3296</strain>
    </source>
</reference>
<feature type="transmembrane region" description="Helical" evidence="1">
    <location>
        <begin position="12"/>
        <end position="40"/>
    </location>
</feature>
<gene>
    <name evidence="2" type="ORF">GCM10010178_59250</name>
</gene>
<keyword evidence="3" id="KW-1185">Reference proteome</keyword>
<protein>
    <submittedName>
        <fullName evidence="2">Uncharacterized protein</fullName>
    </submittedName>
</protein>
<dbReference type="EMBL" id="BMRE01000032">
    <property type="protein sequence ID" value="GGU59164.1"/>
    <property type="molecule type" value="Genomic_DNA"/>
</dbReference>
<accession>A0ABQ2UZ40</accession>
<evidence type="ECO:0000313" key="2">
    <source>
        <dbReference type="EMBL" id="GGU59164.1"/>
    </source>
</evidence>
<evidence type="ECO:0000256" key="1">
    <source>
        <dbReference type="SAM" id="Phobius"/>
    </source>
</evidence>
<keyword evidence="1" id="KW-1133">Transmembrane helix</keyword>
<comment type="caution">
    <text evidence="2">The sequence shown here is derived from an EMBL/GenBank/DDBJ whole genome shotgun (WGS) entry which is preliminary data.</text>
</comment>
<name>A0ABQ2UZ40_9PSEU</name>
<proteinExistence type="predicted"/>
<evidence type="ECO:0000313" key="3">
    <source>
        <dbReference type="Proteomes" id="UP000649573"/>
    </source>
</evidence>
<dbReference type="Proteomes" id="UP000649573">
    <property type="component" value="Unassembled WGS sequence"/>
</dbReference>
<keyword evidence="1" id="KW-0812">Transmembrane</keyword>
<sequence>MQKQPYHRWRVAAFTLTVSIGSVIVAAFLVVVLLTLVGLVSAPFA</sequence>
<dbReference type="RefSeq" id="WP_189257029.1">
    <property type="nucleotide sequence ID" value="NZ_BMRE01000032.1"/>
</dbReference>